<keyword evidence="3" id="KW-1185">Reference proteome</keyword>
<proteinExistence type="predicted"/>
<feature type="region of interest" description="Disordered" evidence="1">
    <location>
        <begin position="47"/>
        <end position="115"/>
    </location>
</feature>
<feature type="non-terminal residue" evidence="2">
    <location>
        <position position="1"/>
    </location>
</feature>
<name>A0ABN9VMV7_9DINO</name>
<evidence type="ECO:0000313" key="3">
    <source>
        <dbReference type="Proteomes" id="UP001189429"/>
    </source>
</evidence>
<feature type="compositionally biased region" description="Basic residues" evidence="1">
    <location>
        <begin position="1"/>
        <end position="10"/>
    </location>
</feature>
<evidence type="ECO:0000256" key="1">
    <source>
        <dbReference type="SAM" id="MobiDB-lite"/>
    </source>
</evidence>
<reference evidence="2" key="1">
    <citation type="submission" date="2023-10" db="EMBL/GenBank/DDBJ databases">
        <authorList>
            <person name="Chen Y."/>
            <person name="Shah S."/>
            <person name="Dougan E. K."/>
            <person name="Thang M."/>
            <person name="Chan C."/>
        </authorList>
    </citation>
    <scope>NUCLEOTIDE SEQUENCE [LARGE SCALE GENOMIC DNA]</scope>
</reference>
<dbReference type="EMBL" id="CAUYUJ010017375">
    <property type="protein sequence ID" value="CAK0874248.1"/>
    <property type="molecule type" value="Genomic_DNA"/>
</dbReference>
<dbReference type="Proteomes" id="UP001189429">
    <property type="component" value="Unassembled WGS sequence"/>
</dbReference>
<protein>
    <submittedName>
        <fullName evidence="2">Uncharacterized protein</fullName>
    </submittedName>
</protein>
<comment type="caution">
    <text evidence="2">The sequence shown here is derived from an EMBL/GenBank/DDBJ whole genome shotgun (WGS) entry which is preliminary data.</text>
</comment>
<accession>A0ABN9VMV7</accession>
<gene>
    <name evidence="2" type="ORF">PCOR1329_LOCUS59211</name>
</gene>
<feature type="region of interest" description="Disordered" evidence="1">
    <location>
        <begin position="1"/>
        <end position="24"/>
    </location>
</feature>
<evidence type="ECO:0000313" key="2">
    <source>
        <dbReference type="EMBL" id="CAK0874248.1"/>
    </source>
</evidence>
<feature type="compositionally biased region" description="Basic and acidic residues" evidence="1">
    <location>
        <begin position="91"/>
        <end position="102"/>
    </location>
</feature>
<organism evidence="2 3">
    <name type="scientific">Prorocentrum cordatum</name>
    <dbReference type="NCBI Taxonomy" id="2364126"/>
    <lineage>
        <taxon>Eukaryota</taxon>
        <taxon>Sar</taxon>
        <taxon>Alveolata</taxon>
        <taxon>Dinophyceae</taxon>
        <taxon>Prorocentrales</taxon>
        <taxon>Prorocentraceae</taxon>
        <taxon>Prorocentrum</taxon>
    </lineage>
</organism>
<sequence>VQQTLFRRRHQGDAAGVLPQRQREHDQGRLLRLLRQVPRGRVDRSHALRGVRAQGPHQDRLRVAAGQGAPGLLPRTGADQSAGRRAGGRHRAGEPLEQDPQHRVLTARCPARAAP</sequence>